<keyword evidence="6" id="KW-0539">Nucleus</keyword>
<gene>
    <name evidence="9" type="ORF">EB796_001419</name>
</gene>
<comment type="caution">
    <text evidence="9">The sequence shown here is derived from an EMBL/GenBank/DDBJ whole genome shotgun (WGS) entry which is preliminary data.</text>
</comment>
<feature type="region of interest" description="Disordered" evidence="7">
    <location>
        <begin position="114"/>
        <end position="199"/>
    </location>
</feature>
<evidence type="ECO:0000256" key="7">
    <source>
        <dbReference type="SAM" id="MobiDB-lite"/>
    </source>
</evidence>
<dbReference type="GO" id="GO:0003723">
    <property type="term" value="F:RNA binding"/>
    <property type="evidence" value="ECO:0007669"/>
    <property type="project" value="InterPro"/>
</dbReference>
<feature type="compositionally biased region" description="Low complexity" evidence="7">
    <location>
        <begin position="144"/>
        <end position="162"/>
    </location>
</feature>
<dbReference type="InterPro" id="IPR003652">
    <property type="entry name" value="Ataxin_AXH_dom"/>
</dbReference>
<feature type="compositionally biased region" description="Polar residues" evidence="7">
    <location>
        <begin position="115"/>
        <end position="136"/>
    </location>
</feature>
<evidence type="ECO:0000256" key="6">
    <source>
        <dbReference type="ARBA" id="ARBA00023242"/>
    </source>
</evidence>
<dbReference type="Pfam" id="PF08517">
    <property type="entry name" value="AXH"/>
    <property type="match status" value="1"/>
</dbReference>
<dbReference type="EMBL" id="VXIV02000163">
    <property type="protein sequence ID" value="KAF6040302.1"/>
    <property type="molecule type" value="Genomic_DNA"/>
</dbReference>
<evidence type="ECO:0000256" key="1">
    <source>
        <dbReference type="ARBA" id="ARBA00004123"/>
    </source>
</evidence>
<protein>
    <submittedName>
        <fullName evidence="9">ATXN1</fullName>
    </submittedName>
</protein>
<dbReference type="PROSITE" id="PS51148">
    <property type="entry name" value="AXH"/>
    <property type="match status" value="1"/>
</dbReference>
<keyword evidence="5" id="KW-0804">Transcription</keyword>
<name>A0A7J7KQ58_BUGNE</name>
<keyword evidence="10" id="KW-1185">Reference proteome</keyword>
<feature type="region of interest" description="Disordered" evidence="7">
    <location>
        <begin position="330"/>
        <end position="349"/>
    </location>
</feature>
<dbReference type="SMART" id="SM00536">
    <property type="entry name" value="AXH"/>
    <property type="match status" value="1"/>
</dbReference>
<dbReference type="Proteomes" id="UP000593567">
    <property type="component" value="Unassembled WGS sequence"/>
</dbReference>
<feature type="compositionally biased region" description="Polar residues" evidence="7">
    <location>
        <begin position="183"/>
        <end position="199"/>
    </location>
</feature>
<evidence type="ECO:0000259" key="8">
    <source>
        <dbReference type="PROSITE" id="PS51148"/>
    </source>
</evidence>
<dbReference type="GO" id="GO:0003677">
    <property type="term" value="F:DNA binding"/>
    <property type="evidence" value="ECO:0007669"/>
    <property type="project" value="UniProtKB-KW"/>
</dbReference>
<dbReference type="GO" id="GO:0005634">
    <property type="term" value="C:nucleus"/>
    <property type="evidence" value="ECO:0007669"/>
    <property type="project" value="UniProtKB-SubCell"/>
</dbReference>
<dbReference type="SUPFAM" id="SSF102031">
    <property type="entry name" value="AXH domain"/>
    <property type="match status" value="1"/>
</dbReference>
<evidence type="ECO:0000256" key="5">
    <source>
        <dbReference type="ARBA" id="ARBA00023163"/>
    </source>
</evidence>
<dbReference type="PANTHER" id="PTHR13392:SF13">
    <property type="entry name" value="AXH DOMAIN-CONTAINING PROTEIN"/>
    <property type="match status" value="1"/>
</dbReference>
<evidence type="ECO:0000256" key="3">
    <source>
        <dbReference type="ARBA" id="ARBA00023015"/>
    </source>
</evidence>
<reference evidence="9" key="1">
    <citation type="submission" date="2020-06" db="EMBL/GenBank/DDBJ databases">
        <title>Draft genome of Bugula neritina, a colonial animal packing powerful symbionts and potential medicines.</title>
        <authorList>
            <person name="Rayko M."/>
        </authorList>
    </citation>
    <scope>NUCLEOTIDE SEQUENCE [LARGE SCALE GENOMIC DNA]</scope>
    <source>
        <strain evidence="9">Kwan_BN1</strain>
    </source>
</reference>
<dbReference type="InterPro" id="IPR036096">
    <property type="entry name" value="Ataxin_AXH_dom_sf"/>
</dbReference>
<evidence type="ECO:0000313" key="10">
    <source>
        <dbReference type="Proteomes" id="UP000593567"/>
    </source>
</evidence>
<sequence length="349" mass="38075">MNGQERSYSLAPSTTVLTSSIVTTTQNGISAGGANARNSSSWVREMAVHPINTANHASFPNVRQVNPSSTASHFDLASVSHPRQPYPPVPMNFSNPLQHFYNGPSSTIGIMVPPSLQQHSTSNQTLSVSLPTNSSRLLVPAIPSTSGESSSHQTSTGQQSRSQTRDFKSPIEADIPSKRMKPTANSEDTTATVRSSTSAIPHRPEYFHVGSVIQLSENKLKRIEDLQTSDFEISADLSSNLSLDCSTVVRISEDLARGTAFLTFSVGNLKHNPVEATVEATLEHPFFVFDQGWSSVSPEKTLIYYKMKCHKLKVHDRCISLTYKNKLQSSTARMPKANGNHPTTTSSQF</sequence>
<dbReference type="OrthoDB" id="10000452at2759"/>
<comment type="subcellular location">
    <subcellularLocation>
        <location evidence="1">Nucleus</location>
    </subcellularLocation>
</comment>
<dbReference type="InterPro" id="IPR043404">
    <property type="entry name" value="ATAXIN1-like"/>
</dbReference>
<keyword evidence="3" id="KW-0805">Transcription regulation</keyword>
<organism evidence="9 10">
    <name type="scientific">Bugula neritina</name>
    <name type="common">Brown bryozoan</name>
    <name type="synonym">Sertularia neritina</name>
    <dbReference type="NCBI Taxonomy" id="10212"/>
    <lineage>
        <taxon>Eukaryota</taxon>
        <taxon>Metazoa</taxon>
        <taxon>Spiralia</taxon>
        <taxon>Lophotrochozoa</taxon>
        <taxon>Bryozoa</taxon>
        <taxon>Gymnolaemata</taxon>
        <taxon>Cheilostomatida</taxon>
        <taxon>Flustrina</taxon>
        <taxon>Buguloidea</taxon>
        <taxon>Bugulidae</taxon>
        <taxon>Bugula</taxon>
    </lineage>
</organism>
<keyword evidence="4" id="KW-0238">DNA-binding</keyword>
<proteinExistence type="predicted"/>
<feature type="domain" description="AXH" evidence="8">
    <location>
        <begin position="195"/>
        <end position="329"/>
    </location>
</feature>
<dbReference type="AlphaFoldDB" id="A0A7J7KQ58"/>
<feature type="compositionally biased region" description="Polar residues" evidence="7">
    <location>
        <begin position="340"/>
        <end position="349"/>
    </location>
</feature>
<accession>A0A7J7KQ58</accession>
<evidence type="ECO:0000256" key="2">
    <source>
        <dbReference type="ARBA" id="ARBA00022491"/>
    </source>
</evidence>
<evidence type="ECO:0000256" key="4">
    <source>
        <dbReference type="ARBA" id="ARBA00023125"/>
    </source>
</evidence>
<evidence type="ECO:0000313" key="9">
    <source>
        <dbReference type="EMBL" id="KAF6040302.1"/>
    </source>
</evidence>
<dbReference type="GO" id="GO:0006355">
    <property type="term" value="P:regulation of DNA-templated transcription"/>
    <property type="evidence" value="ECO:0007669"/>
    <property type="project" value="InterPro"/>
</dbReference>
<keyword evidence="2" id="KW-0678">Repressor</keyword>
<dbReference type="PANTHER" id="PTHR13392">
    <property type="entry name" value="ATAXIN 1"/>
    <property type="match status" value="1"/>
</dbReference>
<feature type="compositionally biased region" description="Basic and acidic residues" evidence="7">
    <location>
        <begin position="163"/>
        <end position="177"/>
    </location>
</feature>